<feature type="transmembrane region" description="Helical" evidence="7">
    <location>
        <begin position="182"/>
        <end position="205"/>
    </location>
</feature>
<keyword evidence="4 7" id="KW-0812">Transmembrane</keyword>
<dbReference type="PROSITE" id="PS50928">
    <property type="entry name" value="ABC_TM1"/>
    <property type="match status" value="1"/>
</dbReference>
<evidence type="ECO:0000256" key="4">
    <source>
        <dbReference type="ARBA" id="ARBA00022692"/>
    </source>
</evidence>
<feature type="transmembrane region" description="Helical" evidence="7">
    <location>
        <begin position="16"/>
        <end position="34"/>
    </location>
</feature>
<organism evidence="9 10">
    <name type="scientific">Anaerovorax odorimutans</name>
    <dbReference type="NCBI Taxonomy" id="109327"/>
    <lineage>
        <taxon>Bacteria</taxon>
        <taxon>Bacillati</taxon>
        <taxon>Bacillota</taxon>
        <taxon>Clostridia</taxon>
        <taxon>Peptostreptococcales</taxon>
        <taxon>Anaerovoracaceae</taxon>
        <taxon>Anaerovorax</taxon>
    </lineage>
</organism>
<dbReference type="PANTHER" id="PTHR43163">
    <property type="entry name" value="DIPEPTIDE TRANSPORT SYSTEM PERMEASE PROTEIN DPPB-RELATED"/>
    <property type="match status" value="1"/>
</dbReference>
<protein>
    <submittedName>
        <fullName evidence="9">ABC transporter permease</fullName>
    </submittedName>
</protein>
<evidence type="ECO:0000313" key="9">
    <source>
        <dbReference type="EMBL" id="MCQ4636747.1"/>
    </source>
</evidence>
<evidence type="ECO:0000256" key="2">
    <source>
        <dbReference type="ARBA" id="ARBA00022448"/>
    </source>
</evidence>
<keyword evidence="10" id="KW-1185">Reference proteome</keyword>
<evidence type="ECO:0000313" key="10">
    <source>
        <dbReference type="Proteomes" id="UP001524502"/>
    </source>
</evidence>
<evidence type="ECO:0000256" key="7">
    <source>
        <dbReference type="RuleBase" id="RU363032"/>
    </source>
</evidence>
<dbReference type="SUPFAM" id="SSF161098">
    <property type="entry name" value="MetI-like"/>
    <property type="match status" value="1"/>
</dbReference>
<evidence type="ECO:0000256" key="1">
    <source>
        <dbReference type="ARBA" id="ARBA00004651"/>
    </source>
</evidence>
<dbReference type="RefSeq" id="WP_256131943.1">
    <property type="nucleotide sequence ID" value="NZ_JANFXK010000008.1"/>
</dbReference>
<comment type="similarity">
    <text evidence="7">Belongs to the binding-protein-dependent transport system permease family.</text>
</comment>
<dbReference type="InterPro" id="IPR045621">
    <property type="entry name" value="BPD_transp_1_N"/>
</dbReference>
<dbReference type="InterPro" id="IPR035906">
    <property type="entry name" value="MetI-like_sf"/>
</dbReference>
<reference evidence="9 10" key="1">
    <citation type="submission" date="2022-06" db="EMBL/GenBank/DDBJ databases">
        <title>Isolation of gut microbiota from human fecal samples.</title>
        <authorList>
            <person name="Pamer E.G."/>
            <person name="Barat B."/>
            <person name="Waligurski E."/>
            <person name="Medina S."/>
            <person name="Paddock L."/>
            <person name="Mostad J."/>
        </authorList>
    </citation>
    <scope>NUCLEOTIDE SEQUENCE [LARGE SCALE GENOMIC DNA]</scope>
    <source>
        <strain evidence="9 10">SL.3.17</strain>
    </source>
</reference>
<sequence>MKTHTGIYILKKAGQLALTIFVLSILVFLVSRLAPGDPLRAYYGEGVEKMSVEQLDHARERLGLNDSLVTQYIRWAGNALHGDFGISYIYKQPAAQVVADVYQNTVRLAGVSFLLIFVLGLLLAIFCVRHEGKAVDRLICKVGVAANSIPEFFVALILILLFSVTLGILPQSGAHSLGGGETLRHLVLPVGAIVISHLWYCAYLMRNKLSDEVRKEYILLCRVKGLTQRRIIYRHCLKNIMPAVISIMAIFLPHLLGGAYVVEMVFSYPGLGELGVESAQYHDYNMLMLISLITGAAVVLANMIAQVINEKLDPRIKYEEIREERP</sequence>
<evidence type="ECO:0000256" key="3">
    <source>
        <dbReference type="ARBA" id="ARBA00022475"/>
    </source>
</evidence>
<comment type="subcellular location">
    <subcellularLocation>
        <location evidence="1 7">Cell membrane</location>
        <topology evidence="1 7">Multi-pass membrane protein</topology>
    </subcellularLocation>
</comment>
<dbReference type="EMBL" id="JANFXK010000008">
    <property type="protein sequence ID" value="MCQ4636747.1"/>
    <property type="molecule type" value="Genomic_DNA"/>
</dbReference>
<dbReference type="PANTHER" id="PTHR43163:SF9">
    <property type="entry name" value="ABC TRANSPORTER PERMEASE PROTEIN"/>
    <property type="match status" value="1"/>
</dbReference>
<accession>A0ABT1RNI6</accession>
<dbReference type="CDD" id="cd06261">
    <property type="entry name" value="TM_PBP2"/>
    <property type="match status" value="1"/>
</dbReference>
<dbReference type="Pfam" id="PF00528">
    <property type="entry name" value="BPD_transp_1"/>
    <property type="match status" value="1"/>
</dbReference>
<keyword evidence="5 7" id="KW-1133">Transmembrane helix</keyword>
<gene>
    <name evidence="9" type="ORF">NE619_08390</name>
</gene>
<comment type="caution">
    <text evidence="9">The sequence shown here is derived from an EMBL/GenBank/DDBJ whole genome shotgun (WGS) entry which is preliminary data.</text>
</comment>
<feature type="transmembrane region" description="Helical" evidence="7">
    <location>
        <begin position="108"/>
        <end position="128"/>
    </location>
</feature>
<dbReference type="Gene3D" id="1.10.3720.10">
    <property type="entry name" value="MetI-like"/>
    <property type="match status" value="1"/>
</dbReference>
<evidence type="ECO:0000259" key="8">
    <source>
        <dbReference type="PROSITE" id="PS50928"/>
    </source>
</evidence>
<feature type="domain" description="ABC transmembrane type-1" evidence="8">
    <location>
        <begin position="102"/>
        <end position="305"/>
    </location>
</feature>
<keyword evidence="2 7" id="KW-0813">Transport</keyword>
<dbReference type="Proteomes" id="UP001524502">
    <property type="component" value="Unassembled WGS sequence"/>
</dbReference>
<name>A0ABT1RNI6_9FIRM</name>
<feature type="transmembrane region" description="Helical" evidence="7">
    <location>
        <begin position="286"/>
        <end position="308"/>
    </location>
</feature>
<keyword evidence="6 7" id="KW-0472">Membrane</keyword>
<proteinExistence type="inferred from homology"/>
<keyword evidence="3" id="KW-1003">Cell membrane</keyword>
<feature type="transmembrane region" description="Helical" evidence="7">
    <location>
        <begin position="240"/>
        <end position="266"/>
    </location>
</feature>
<feature type="transmembrane region" description="Helical" evidence="7">
    <location>
        <begin position="149"/>
        <end position="170"/>
    </location>
</feature>
<dbReference type="InterPro" id="IPR000515">
    <property type="entry name" value="MetI-like"/>
</dbReference>
<dbReference type="Pfam" id="PF19300">
    <property type="entry name" value="BPD_transp_1_N"/>
    <property type="match status" value="1"/>
</dbReference>
<evidence type="ECO:0000256" key="6">
    <source>
        <dbReference type="ARBA" id="ARBA00023136"/>
    </source>
</evidence>
<evidence type="ECO:0000256" key="5">
    <source>
        <dbReference type="ARBA" id="ARBA00022989"/>
    </source>
</evidence>